<dbReference type="AlphaFoldDB" id="A0A133U4T5"/>
<protein>
    <recommendedName>
        <fullName evidence="1">GIY-YIG domain-containing protein</fullName>
    </recommendedName>
</protein>
<dbReference type="InterPro" id="IPR000305">
    <property type="entry name" value="GIY-YIG_endonuc"/>
</dbReference>
<dbReference type="SUPFAM" id="SSF82771">
    <property type="entry name" value="GIY-YIG endonuclease"/>
    <property type="match status" value="1"/>
</dbReference>
<keyword evidence="3" id="KW-1185">Reference proteome</keyword>
<organism evidence="2 3">
    <name type="scientific">candidate division MSBL1 archaeon SCGC-AAA259A05</name>
    <dbReference type="NCBI Taxonomy" id="1698259"/>
    <lineage>
        <taxon>Archaea</taxon>
        <taxon>Methanobacteriati</taxon>
        <taxon>Methanobacteriota</taxon>
        <taxon>candidate division MSBL1</taxon>
    </lineage>
</organism>
<proteinExistence type="predicted"/>
<gene>
    <name evidence="2" type="ORF">AKJ57_05680</name>
</gene>
<dbReference type="Proteomes" id="UP000070163">
    <property type="component" value="Unassembled WGS sequence"/>
</dbReference>
<dbReference type="Gene3D" id="3.40.1440.10">
    <property type="entry name" value="GIY-YIG endonuclease"/>
    <property type="match status" value="1"/>
</dbReference>
<comment type="caution">
    <text evidence="2">The sequence shown here is derived from an EMBL/GenBank/DDBJ whole genome shotgun (WGS) entry which is preliminary data.</text>
</comment>
<dbReference type="EMBL" id="LHXJ01000091">
    <property type="protein sequence ID" value="KXA89209.1"/>
    <property type="molecule type" value="Genomic_DNA"/>
</dbReference>
<dbReference type="PROSITE" id="PS50164">
    <property type="entry name" value="GIY_YIG"/>
    <property type="match status" value="1"/>
</dbReference>
<dbReference type="CDD" id="cd00719">
    <property type="entry name" value="GIY-YIG_SF"/>
    <property type="match status" value="1"/>
</dbReference>
<accession>A0A133U4T5</accession>
<reference evidence="2 3" key="1">
    <citation type="journal article" date="2016" name="Sci. Rep.">
        <title>Metabolic traits of an uncultured archaeal lineage -MSBL1- from brine pools of the Red Sea.</title>
        <authorList>
            <person name="Mwirichia R."/>
            <person name="Alam I."/>
            <person name="Rashid M."/>
            <person name="Vinu M."/>
            <person name="Ba-Alawi W."/>
            <person name="Anthony Kamau A."/>
            <person name="Kamanda Ngugi D."/>
            <person name="Goker M."/>
            <person name="Klenk H.P."/>
            <person name="Bajic V."/>
            <person name="Stingl U."/>
        </authorList>
    </citation>
    <scope>NUCLEOTIDE SEQUENCE [LARGE SCALE GENOMIC DNA]</scope>
    <source>
        <strain evidence="2">SCGC-AAA259A05</strain>
    </source>
</reference>
<feature type="domain" description="GIY-YIG" evidence="1">
    <location>
        <begin position="14"/>
        <end position="91"/>
    </location>
</feature>
<dbReference type="InterPro" id="IPR035901">
    <property type="entry name" value="GIY-YIG_endonuc_sf"/>
</dbReference>
<sequence length="177" mass="21024">MKLIDLSEISDFPECAGVYCIFDLDETPAYGGQTSNLKGRMKQHFIRQDSSVVSYGKLDVWDIYYVLWWETDRIDKAEKELISFFQPYLNLEDYRQIDPGDMDIINPENPSGKLRIISENESRFRRSAYNRAKQKLEHVSRMIDKIKFAGHTEETRKTVYEHMRILKRNLDKFLENK</sequence>
<evidence type="ECO:0000313" key="3">
    <source>
        <dbReference type="Proteomes" id="UP000070163"/>
    </source>
</evidence>
<dbReference type="Pfam" id="PF01541">
    <property type="entry name" value="GIY-YIG"/>
    <property type="match status" value="1"/>
</dbReference>
<evidence type="ECO:0000259" key="1">
    <source>
        <dbReference type="PROSITE" id="PS50164"/>
    </source>
</evidence>
<name>A0A133U4T5_9EURY</name>
<evidence type="ECO:0000313" key="2">
    <source>
        <dbReference type="EMBL" id="KXA89209.1"/>
    </source>
</evidence>